<dbReference type="PANTHER" id="PTHR19960">
    <property type="entry name" value="TEKTIN"/>
    <property type="match status" value="1"/>
</dbReference>
<accession>A0A8E0RRV9</accession>
<sequence length="445" mass="51254">MYCSDTKTLTELKIPPVEYPCVPETVYSANDGQPIGLSTVGYRANKFSPKEAADLRDQRYEQSDQNLNLSQRIRGDSNDLITETSAVTNKNMDNVTQRLKERLKDTNFWKVELEREIADVLCVTDKLVQRKRELENALIALDEVIHVCTDGLNARRRHYGEDLQQDDVERELIKELDLLNKGAALLKKSIDQCENQIKRNRDIKQDLEMIWSDKLEAGDLLSKAGTLDIHSVDKQFYAGEARRFPKAAMSTVESWAQHTHDAILRAEHERLATEELLTLTQNILNDTSNDVTQQKDIVNSTLQKHLTKLEGELQTYNKKLKETLDEISEAEKMVEKLRFAISDKNNYIKLVQTRMHLHNQRPGVENARDPPQKAMLDELVDLEKSVDRLSDQMIVAENNLKRLQDSQVMLEKQIQLKSNSIQIDHDHLTRHRASIPNTIRLQGHF</sequence>
<feature type="coiled-coil region" evidence="5">
    <location>
        <begin position="372"/>
        <end position="413"/>
    </location>
</feature>
<comment type="similarity">
    <text evidence="1 4">Belongs to the tektin family.</text>
</comment>
<feature type="coiled-coil region" evidence="5">
    <location>
        <begin position="299"/>
        <end position="340"/>
    </location>
</feature>
<dbReference type="EMBL" id="LUCM01008302">
    <property type="protein sequence ID" value="KAA0188636.1"/>
    <property type="molecule type" value="Genomic_DNA"/>
</dbReference>
<name>A0A8E0RRV9_9TREM</name>
<dbReference type="GO" id="GO:0060294">
    <property type="term" value="P:cilium movement involved in cell motility"/>
    <property type="evidence" value="ECO:0007669"/>
    <property type="project" value="UniProtKB-UniRule"/>
</dbReference>
<keyword evidence="2" id="KW-0963">Cytoplasm</keyword>
<evidence type="ECO:0000256" key="5">
    <source>
        <dbReference type="SAM" id="Coils"/>
    </source>
</evidence>
<dbReference type="Pfam" id="PF03148">
    <property type="entry name" value="Tektin"/>
    <property type="match status" value="1"/>
</dbReference>
<dbReference type="OrthoDB" id="5788000at2759"/>
<dbReference type="InterPro" id="IPR000435">
    <property type="entry name" value="Tektins"/>
</dbReference>
<dbReference type="GO" id="GO:0005930">
    <property type="term" value="C:axoneme"/>
    <property type="evidence" value="ECO:0007669"/>
    <property type="project" value="UniProtKB-SubCell"/>
</dbReference>
<evidence type="ECO:0000313" key="7">
    <source>
        <dbReference type="Proteomes" id="UP000728185"/>
    </source>
</evidence>
<comment type="subcellular location">
    <subcellularLocation>
        <location evidence="4">Cytoplasm</location>
        <location evidence="4">Cytoskeleton</location>
        <location evidence="4">Cilium axoneme</location>
    </subcellularLocation>
</comment>
<comment type="caution">
    <text evidence="6">The sequence shown here is derived from an EMBL/GenBank/DDBJ whole genome shotgun (WGS) entry which is preliminary data.</text>
</comment>
<dbReference type="GO" id="GO:0015630">
    <property type="term" value="C:microtubule cytoskeleton"/>
    <property type="evidence" value="ECO:0007669"/>
    <property type="project" value="UniProtKB-UniRule"/>
</dbReference>
<dbReference type="PRINTS" id="PR00511">
    <property type="entry name" value="TEKTIN"/>
</dbReference>
<evidence type="ECO:0000256" key="1">
    <source>
        <dbReference type="ARBA" id="ARBA00007209"/>
    </source>
</evidence>
<organism evidence="6 7">
    <name type="scientific">Fasciolopsis buskii</name>
    <dbReference type="NCBI Taxonomy" id="27845"/>
    <lineage>
        <taxon>Eukaryota</taxon>
        <taxon>Metazoa</taxon>
        <taxon>Spiralia</taxon>
        <taxon>Lophotrochozoa</taxon>
        <taxon>Platyhelminthes</taxon>
        <taxon>Trematoda</taxon>
        <taxon>Digenea</taxon>
        <taxon>Plagiorchiida</taxon>
        <taxon>Echinostomata</taxon>
        <taxon>Echinostomatoidea</taxon>
        <taxon>Fasciolidae</taxon>
        <taxon>Fasciolopsis</taxon>
    </lineage>
</organism>
<dbReference type="PANTHER" id="PTHR19960:SF12">
    <property type="entry name" value="TEKTIN-4"/>
    <property type="match status" value="1"/>
</dbReference>
<protein>
    <recommendedName>
        <fullName evidence="4">Tektin</fullName>
    </recommendedName>
</protein>
<keyword evidence="7" id="KW-1185">Reference proteome</keyword>
<gene>
    <name evidence="6" type="ORF">FBUS_04402</name>
</gene>
<evidence type="ECO:0000256" key="3">
    <source>
        <dbReference type="ARBA" id="ARBA00023054"/>
    </source>
</evidence>
<keyword evidence="4" id="KW-0966">Cell projection</keyword>
<reference evidence="6" key="1">
    <citation type="submission" date="2019-05" db="EMBL/GenBank/DDBJ databases">
        <title>Annotation for the trematode Fasciolopsis buski.</title>
        <authorList>
            <person name="Choi Y.-J."/>
        </authorList>
    </citation>
    <scope>NUCLEOTIDE SEQUENCE</scope>
    <source>
        <strain evidence="6">HT</strain>
        <tissue evidence="6">Whole worm</tissue>
    </source>
</reference>
<dbReference type="Proteomes" id="UP000728185">
    <property type="component" value="Unassembled WGS sequence"/>
</dbReference>
<dbReference type="InterPro" id="IPR048256">
    <property type="entry name" value="Tektin-like"/>
</dbReference>
<keyword evidence="4" id="KW-0282">Flagellum</keyword>
<keyword evidence="3 5" id="KW-0175">Coiled coil</keyword>
<keyword evidence="4" id="KW-0969">Cilium</keyword>
<dbReference type="GO" id="GO:0060271">
    <property type="term" value="P:cilium assembly"/>
    <property type="evidence" value="ECO:0007669"/>
    <property type="project" value="UniProtKB-UniRule"/>
</dbReference>
<evidence type="ECO:0000256" key="2">
    <source>
        <dbReference type="ARBA" id="ARBA00022490"/>
    </source>
</evidence>
<dbReference type="GO" id="GO:0005634">
    <property type="term" value="C:nucleus"/>
    <property type="evidence" value="ECO:0007669"/>
    <property type="project" value="TreeGrafter"/>
</dbReference>
<dbReference type="AlphaFoldDB" id="A0A8E0RRV9"/>
<evidence type="ECO:0000256" key="4">
    <source>
        <dbReference type="RuleBase" id="RU367040"/>
    </source>
</evidence>
<evidence type="ECO:0000313" key="6">
    <source>
        <dbReference type="EMBL" id="KAA0188636.1"/>
    </source>
</evidence>
<proteinExistence type="inferred from homology"/>